<accession>A0A7K3WT11</accession>
<dbReference type="RefSeq" id="WP_163286222.1">
    <property type="nucleotide sequence ID" value="NZ_JAAGVY010000034.1"/>
</dbReference>
<reference evidence="2 3" key="1">
    <citation type="submission" date="2020-02" db="EMBL/GenBank/DDBJ databases">
        <title>Out from the shadows clarifying the taxonomy of the family Cryomorphaceae and related taxa by utilizing the GTDB taxonomic framework.</title>
        <authorList>
            <person name="Bowman J.P."/>
        </authorList>
    </citation>
    <scope>NUCLEOTIDE SEQUENCE [LARGE SCALE GENOMIC DNA]</scope>
    <source>
        <strain evidence="2 3">QSSC 1-22</strain>
    </source>
</reference>
<organism evidence="2 3">
    <name type="scientific">Cryomorpha ignava</name>
    <dbReference type="NCBI Taxonomy" id="101383"/>
    <lineage>
        <taxon>Bacteria</taxon>
        <taxon>Pseudomonadati</taxon>
        <taxon>Bacteroidota</taxon>
        <taxon>Flavobacteriia</taxon>
        <taxon>Flavobacteriales</taxon>
        <taxon>Cryomorphaceae</taxon>
        <taxon>Cryomorpha</taxon>
    </lineage>
</organism>
<comment type="caution">
    <text evidence="2">The sequence shown here is derived from an EMBL/GenBank/DDBJ whole genome shotgun (WGS) entry which is preliminary data.</text>
</comment>
<dbReference type="Proteomes" id="UP000486602">
    <property type="component" value="Unassembled WGS sequence"/>
</dbReference>
<feature type="chain" id="PRO_5029690782" description="DUF4382 domain-containing protein" evidence="1">
    <location>
        <begin position="26"/>
        <end position="301"/>
    </location>
</feature>
<dbReference type="Pfam" id="PF19765">
    <property type="entry name" value="DUF6252"/>
    <property type="match status" value="1"/>
</dbReference>
<dbReference type="AlphaFoldDB" id="A0A7K3WT11"/>
<evidence type="ECO:0000313" key="2">
    <source>
        <dbReference type="EMBL" id="NEN24827.1"/>
    </source>
</evidence>
<keyword evidence="1" id="KW-0732">Signal</keyword>
<gene>
    <name evidence="2" type="ORF">G3O08_15095</name>
</gene>
<dbReference type="EMBL" id="JAAGVY010000034">
    <property type="protein sequence ID" value="NEN24827.1"/>
    <property type="molecule type" value="Genomic_DNA"/>
</dbReference>
<dbReference type="PROSITE" id="PS51257">
    <property type="entry name" value="PROKAR_LIPOPROTEIN"/>
    <property type="match status" value="1"/>
</dbReference>
<keyword evidence="3" id="KW-1185">Reference proteome</keyword>
<name>A0A7K3WT11_9FLAO</name>
<evidence type="ECO:0000256" key="1">
    <source>
        <dbReference type="SAM" id="SignalP"/>
    </source>
</evidence>
<evidence type="ECO:0008006" key="4">
    <source>
        <dbReference type="Google" id="ProtNLM"/>
    </source>
</evidence>
<dbReference type="InterPro" id="IPR046219">
    <property type="entry name" value="DUF6252"/>
</dbReference>
<sequence>MKLINKFLIGSLCLGLLTFTSCTKGDDDGPAEPEYQGTLTGDLTIIGNPEATVYTATSITATHDTSGFSAAPVKIEVVNSSGVKITIQLTDTTAQLAPYVLRRSGSNLSTIKLSANGETYTTRTDDIPGEDNGLITITDGGADDGILRGNIILLKWFKVKTTGPDSLVALMQNGSFEVPLVRKGFTFEPGDATVSAKINGAAFNPIATNKFGFTLISSSATGEMLSVELPDNTTVGEHALNESSDYAVDYTSGSTLYNSEGTINVTAFDANAGTATGTFQFTATPTSGGTAVSVTEGAFTF</sequence>
<evidence type="ECO:0000313" key="3">
    <source>
        <dbReference type="Proteomes" id="UP000486602"/>
    </source>
</evidence>
<feature type="signal peptide" evidence="1">
    <location>
        <begin position="1"/>
        <end position="25"/>
    </location>
</feature>
<protein>
    <recommendedName>
        <fullName evidence="4">DUF4382 domain-containing protein</fullName>
    </recommendedName>
</protein>
<proteinExistence type="predicted"/>